<comment type="catalytic activity">
    <reaction evidence="13">
        <text>2,5-diamino-6-hydroxy-4-(5-phosphoribosylamino)-pyrimidine + H2O + H(+) = 5-amino-6-(5-phospho-D-ribosylamino)uracil + NH4(+)</text>
        <dbReference type="Rhea" id="RHEA:21868"/>
        <dbReference type="ChEBI" id="CHEBI:15377"/>
        <dbReference type="ChEBI" id="CHEBI:15378"/>
        <dbReference type="ChEBI" id="CHEBI:28938"/>
        <dbReference type="ChEBI" id="CHEBI:58453"/>
        <dbReference type="ChEBI" id="CHEBI:58614"/>
        <dbReference type="EC" id="3.5.4.26"/>
    </reaction>
</comment>
<evidence type="ECO:0000256" key="13">
    <source>
        <dbReference type="PIRNR" id="PIRNR006769"/>
    </source>
</evidence>
<gene>
    <name evidence="18" type="primary">ribD</name>
    <name evidence="18" type="ORF">IPMB12_03750</name>
</gene>
<keyword evidence="19" id="KW-1185">Reference proteome</keyword>
<dbReference type="UniPathway" id="UPA00275">
    <property type="reaction ID" value="UER00401"/>
</dbReference>
<dbReference type="PROSITE" id="PS00903">
    <property type="entry name" value="CYT_DCMP_DEAMINASES_1"/>
    <property type="match status" value="1"/>
</dbReference>
<evidence type="ECO:0000256" key="2">
    <source>
        <dbReference type="ARBA" id="ARBA00004882"/>
    </source>
</evidence>
<evidence type="ECO:0000256" key="6">
    <source>
        <dbReference type="ARBA" id="ARBA00022619"/>
    </source>
</evidence>
<evidence type="ECO:0000256" key="11">
    <source>
        <dbReference type="ARBA" id="ARBA00023002"/>
    </source>
</evidence>
<dbReference type="GO" id="GO:0008270">
    <property type="term" value="F:zinc ion binding"/>
    <property type="evidence" value="ECO:0007669"/>
    <property type="project" value="InterPro"/>
</dbReference>
<dbReference type="EMBL" id="CP050253">
    <property type="protein sequence ID" value="QIQ22385.1"/>
    <property type="molecule type" value="Genomic_DNA"/>
</dbReference>
<dbReference type="RefSeq" id="WP_166917680.1">
    <property type="nucleotide sequence ID" value="NZ_CP050253.1"/>
</dbReference>
<feature type="binding site" evidence="15">
    <location>
        <position position="149"/>
    </location>
    <ligand>
        <name>NADP(+)</name>
        <dbReference type="ChEBI" id="CHEBI:58349"/>
    </ligand>
</feature>
<feature type="binding site" evidence="15">
    <location>
        <position position="294"/>
    </location>
    <ligand>
        <name>substrate</name>
    </ligand>
</feature>
<comment type="catalytic activity">
    <reaction evidence="13">
        <text>5-amino-6-(5-phospho-D-ribitylamino)uracil + NADP(+) = 5-amino-6-(5-phospho-D-ribosylamino)uracil + NADPH + H(+)</text>
        <dbReference type="Rhea" id="RHEA:17845"/>
        <dbReference type="ChEBI" id="CHEBI:15378"/>
        <dbReference type="ChEBI" id="CHEBI:57783"/>
        <dbReference type="ChEBI" id="CHEBI:58349"/>
        <dbReference type="ChEBI" id="CHEBI:58421"/>
        <dbReference type="ChEBI" id="CHEBI:58453"/>
        <dbReference type="EC" id="1.1.1.193"/>
    </reaction>
</comment>
<feature type="binding site" evidence="16">
    <location>
        <position position="45"/>
    </location>
    <ligand>
        <name>Zn(2+)</name>
        <dbReference type="ChEBI" id="CHEBI:29105"/>
        <note>catalytic</note>
    </ligand>
</feature>
<evidence type="ECO:0000256" key="5">
    <source>
        <dbReference type="ARBA" id="ARBA00007417"/>
    </source>
</evidence>
<dbReference type="InterPro" id="IPR024072">
    <property type="entry name" value="DHFR-like_dom_sf"/>
</dbReference>
<evidence type="ECO:0000256" key="8">
    <source>
        <dbReference type="ARBA" id="ARBA00022801"/>
    </source>
</evidence>
<dbReference type="InParanoid" id="A0A6G9IDS2"/>
<dbReference type="InterPro" id="IPR016192">
    <property type="entry name" value="APOBEC/CMP_deaminase_Zn-bd"/>
</dbReference>
<dbReference type="PIRSF" id="PIRSF006769">
    <property type="entry name" value="RibD"/>
    <property type="match status" value="1"/>
</dbReference>
<dbReference type="EC" id="1.1.1.193" evidence="13"/>
<comment type="similarity">
    <text evidence="4 13">In the N-terminal section; belongs to the cytidine and deoxycytidylate deaminase family.</text>
</comment>
<dbReference type="PANTHER" id="PTHR38011">
    <property type="entry name" value="DIHYDROFOLATE REDUCTASE FAMILY PROTEIN (AFU_ORTHOLOGUE AFUA_8G06820)"/>
    <property type="match status" value="1"/>
</dbReference>
<dbReference type="SUPFAM" id="SSF53597">
    <property type="entry name" value="Dihydrofolate reductase-like"/>
    <property type="match status" value="1"/>
</dbReference>
<feature type="binding site" evidence="15">
    <location>
        <position position="163"/>
    </location>
    <ligand>
        <name>substrate</name>
    </ligand>
</feature>
<dbReference type="NCBIfam" id="TIGR00326">
    <property type="entry name" value="eubact_ribD"/>
    <property type="match status" value="1"/>
</dbReference>
<dbReference type="Gene3D" id="3.40.140.10">
    <property type="entry name" value="Cytidine Deaminase, domain 2"/>
    <property type="match status" value="1"/>
</dbReference>
<dbReference type="InterPro" id="IPR002734">
    <property type="entry name" value="RibDG_C"/>
</dbReference>
<evidence type="ECO:0000313" key="18">
    <source>
        <dbReference type="EMBL" id="QIQ22385.1"/>
    </source>
</evidence>
<evidence type="ECO:0000256" key="4">
    <source>
        <dbReference type="ARBA" id="ARBA00005259"/>
    </source>
</evidence>
<keyword evidence="10 13" id="KW-0521">NADP</keyword>
<feature type="domain" description="CMP/dCMP-type deaminase" evidence="17">
    <location>
        <begin position="1"/>
        <end position="118"/>
    </location>
</feature>
<evidence type="ECO:0000256" key="12">
    <source>
        <dbReference type="ARBA" id="ARBA00023268"/>
    </source>
</evidence>
<keyword evidence="7 13" id="KW-0479">Metal-binding</keyword>
<feature type="binding site" evidence="15">
    <location>
        <position position="165"/>
    </location>
    <ligand>
        <name>NADP(+)</name>
        <dbReference type="ChEBI" id="CHEBI:58349"/>
    </ligand>
</feature>
<keyword evidence="6 13" id="KW-0686">Riboflavin biosynthesis</keyword>
<dbReference type="InterPro" id="IPR011549">
    <property type="entry name" value="RibD_C"/>
</dbReference>
<dbReference type="GO" id="GO:0009231">
    <property type="term" value="P:riboflavin biosynthetic process"/>
    <property type="evidence" value="ECO:0007669"/>
    <property type="project" value="UniProtKB-UniPathway"/>
</dbReference>
<evidence type="ECO:0000313" key="19">
    <source>
        <dbReference type="Proteomes" id="UP000501168"/>
    </source>
</evidence>
<evidence type="ECO:0000256" key="9">
    <source>
        <dbReference type="ARBA" id="ARBA00022833"/>
    </source>
</evidence>
<feature type="binding site" evidence="15">
    <location>
        <position position="195"/>
    </location>
    <ligand>
        <name>NADP(+)</name>
        <dbReference type="ChEBI" id="CHEBI:58349"/>
    </ligand>
</feature>
<sequence>MRRAIEVAKQGSFTTTPNPNVGCVIVNKNNQIIGEGFHHQAGSPHAEVHALKMVGKAARGTTVYVTLEPCSHFGRTPPCANALVEANVKRVVIAMQDPNPQVAGKGIAILQAAGIEVVCGVLENEAEKINTGFLKRMRTGLPYVQLKMAASLDGKTAMASGESKWITSAVARQDVQVLRAQSSVILSTSATVLADDPSLTVRLDDFPQMLKATYPLGEVRQPVRVILDSQNRLTLNEKVFKQDGETWLVRKSAANLTLPDNVKLIVEDSPDTQINLSHLMQILAEKQINTVFVEAGASLAGALVEQNLVDELIVYLAPKLLGHNARDLCLLPHLTQLSQAPQFSFTDLKQIGDDVRLTLTRKG</sequence>
<dbReference type="NCBIfam" id="TIGR00227">
    <property type="entry name" value="ribD_Cterm"/>
    <property type="match status" value="1"/>
</dbReference>
<reference evidence="18 19" key="1">
    <citation type="submission" date="2020-03" db="EMBL/GenBank/DDBJ databases">
        <title>Complete genome sequence of Orbus sp. IPMB12 (BCRC 80908).</title>
        <authorList>
            <person name="Lo W.-S."/>
            <person name="Chang T.-H."/>
            <person name="Kuo C.-H."/>
        </authorList>
    </citation>
    <scope>NUCLEOTIDE SEQUENCE [LARGE SCALE GENOMIC DNA]</scope>
    <source>
        <strain evidence="18 19">IPMB12</strain>
    </source>
</reference>
<protein>
    <recommendedName>
        <fullName evidence="13">Riboflavin biosynthesis protein RibD</fullName>
    </recommendedName>
    <domain>
        <recommendedName>
            <fullName evidence="13">Diaminohydroxyphosphoribosylaminopyrimidine deaminase</fullName>
            <shortName evidence="13">DRAP deaminase</shortName>
            <ecNumber evidence="13">3.5.4.26</ecNumber>
        </recommendedName>
        <alternativeName>
            <fullName evidence="13">Riboflavin-specific deaminase</fullName>
        </alternativeName>
    </domain>
    <domain>
        <recommendedName>
            <fullName evidence="13">5-amino-6-(5-phosphoribosylamino)uracil reductase</fullName>
            <ecNumber evidence="13">1.1.1.193</ecNumber>
        </recommendedName>
        <alternativeName>
            <fullName evidence="13">HTP reductase</fullName>
        </alternativeName>
    </domain>
</protein>
<evidence type="ECO:0000256" key="3">
    <source>
        <dbReference type="ARBA" id="ARBA00004910"/>
    </source>
</evidence>
<dbReference type="SUPFAM" id="SSF53927">
    <property type="entry name" value="Cytidine deaminase-like"/>
    <property type="match status" value="1"/>
</dbReference>
<dbReference type="Proteomes" id="UP000501168">
    <property type="component" value="Chromosome"/>
</dbReference>
<dbReference type="FunFam" id="3.40.140.10:FF:000025">
    <property type="entry name" value="Riboflavin biosynthesis protein RibD"/>
    <property type="match status" value="1"/>
</dbReference>
<dbReference type="GO" id="GO:0050661">
    <property type="term" value="F:NADP binding"/>
    <property type="evidence" value="ECO:0007669"/>
    <property type="project" value="InterPro"/>
</dbReference>
<dbReference type="KEGG" id="orb:IPMB12_03750"/>
<keyword evidence="12" id="KW-0511">Multifunctional enzyme</keyword>
<dbReference type="CDD" id="cd01284">
    <property type="entry name" value="Riboflavin_deaminase-reductase"/>
    <property type="match status" value="1"/>
</dbReference>
<evidence type="ECO:0000256" key="16">
    <source>
        <dbReference type="PIRSR" id="PIRSR006769-3"/>
    </source>
</evidence>
<evidence type="ECO:0000256" key="7">
    <source>
        <dbReference type="ARBA" id="ARBA00022723"/>
    </source>
</evidence>
<dbReference type="AlphaFoldDB" id="A0A6G9IDS2"/>
<name>A0A6G9IDS2_9GAMM</name>
<keyword evidence="11 13" id="KW-0560">Oxidoreductase</keyword>
<feature type="binding site" evidence="15">
    <location>
        <position position="229"/>
    </location>
    <ligand>
        <name>NADP(+)</name>
        <dbReference type="ChEBI" id="CHEBI:58349"/>
    </ligand>
</feature>
<feature type="binding site" evidence="15">
    <location>
        <begin position="296"/>
        <end position="302"/>
    </location>
    <ligand>
        <name>NADP(+)</name>
        <dbReference type="ChEBI" id="CHEBI:58349"/>
    </ligand>
</feature>
<dbReference type="InterPro" id="IPR050765">
    <property type="entry name" value="Riboflavin_Biosynth_HTPR"/>
</dbReference>
<dbReference type="NCBIfam" id="NF008052">
    <property type="entry name" value="PRK10786.1"/>
    <property type="match status" value="1"/>
</dbReference>
<dbReference type="Gene3D" id="3.40.430.10">
    <property type="entry name" value="Dihydrofolate Reductase, subunit A"/>
    <property type="match status" value="1"/>
</dbReference>
<dbReference type="EC" id="3.5.4.26" evidence="13"/>
<comment type="similarity">
    <text evidence="5 13">In the C-terminal section; belongs to the HTP reductase family.</text>
</comment>
<feature type="binding site" evidence="15">
    <location>
        <position position="179"/>
    </location>
    <ligand>
        <name>substrate</name>
    </ligand>
</feature>
<comment type="function">
    <text evidence="1 13">Converts 2,5-diamino-6-(ribosylamino)-4(3h)-pyrimidinone 5'-phosphate into 5-amino-6-(ribosylamino)-2,4(1h,3h)-pyrimidinedione 5'-phosphate.</text>
</comment>
<evidence type="ECO:0000256" key="14">
    <source>
        <dbReference type="PIRSR" id="PIRSR006769-1"/>
    </source>
</evidence>
<dbReference type="PANTHER" id="PTHR38011:SF7">
    <property type="entry name" value="2,5-DIAMINO-6-RIBOSYLAMINO-4(3H)-PYRIMIDINONE 5'-PHOSPHATE REDUCTASE"/>
    <property type="match status" value="1"/>
</dbReference>
<accession>A0A6G9IDS2</accession>
<dbReference type="InterPro" id="IPR004794">
    <property type="entry name" value="Eubact_RibD"/>
</dbReference>
<dbReference type="Pfam" id="PF01872">
    <property type="entry name" value="RibD_C"/>
    <property type="match status" value="1"/>
</dbReference>
<feature type="active site" description="Proton donor" evidence="14">
    <location>
        <position position="47"/>
    </location>
</feature>
<dbReference type="GO" id="GO:0008703">
    <property type="term" value="F:5-amino-6-(5-phosphoribosylamino)uracil reductase activity"/>
    <property type="evidence" value="ECO:0007669"/>
    <property type="project" value="UniProtKB-EC"/>
</dbReference>
<dbReference type="InterPro" id="IPR016193">
    <property type="entry name" value="Cytidine_deaminase-like"/>
</dbReference>
<comment type="pathway">
    <text evidence="3 13">Cofactor biosynthesis; riboflavin biosynthesis; 5-amino-6-(D-ribitylamino)uracil from GTP: step 3/4.</text>
</comment>
<feature type="binding site" evidence="16">
    <location>
        <position position="79"/>
    </location>
    <ligand>
        <name>Zn(2+)</name>
        <dbReference type="ChEBI" id="CHEBI:29105"/>
        <note>catalytic</note>
    </ligand>
</feature>
<organism evidence="18 19">
    <name type="scientific">Zophobihabitans entericus</name>
    <dbReference type="NCBI Taxonomy" id="1635327"/>
    <lineage>
        <taxon>Bacteria</taxon>
        <taxon>Pseudomonadati</taxon>
        <taxon>Pseudomonadota</taxon>
        <taxon>Gammaproteobacteria</taxon>
        <taxon>Orbales</taxon>
        <taxon>Orbaceae</taxon>
        <taxon>Zophobihabitans</taxon>
    </lineage>
</organism>
<dbReference type="PROSITE" id="PS51747">
    <property type="entry name" value="CYT_DCMP_DEAMINASES_2"/>
    <property type="match status" value="1"/>
</dbReference>
<proteinExistence type="inferred from homology"/>
<feature type="binding site" evidence="15">
    <location>
        <position position="199"/>
    </location>
    <ligand>
        <name>NADP(+)</name>
        <dbReference type="ChEBI" id="CHEBI:58349"/>
    </ligand>
</feature>
<keyword evidence="9 13" id="KW-0862">Zinc</keyword>
<feature type="binding site" evidence="15">
    <location>
        <position position="202"/>
    </location>
    <ligand>
        <name>substrate</name>
    </ligand>
</feature>
<evidence type="ECO:0000256" key="15">
    <source>
        <dbReference type="PIRSR" id="PIRSR006769-2"/>
    </source>
</evidence>
<dbReference type="Pfam" id="PF00383">
    <property type="entry name" value="dCMP_cyt_deam_1"/>
    <property type="match status" value="1"/>
</dbReference>
<feature type="binding site" evidence="15">
    <location>
        <position position="191"/>
    </location>
    <ligand>
        <name>NADP(+)</name>
        <dbReference type="ChEBI" id="CHEBI:58349"/>
    </ligand>
</feature>
<evidence type="ECO:0000256" key="1">
    <source>
        <dbReference type="ARBA" id="ARBA00002151"/>
    </source>
</evidence>
<comment type="cofactor">
    <cofactor evidence="13 16">
        <name>Zn(2+)</name>
        <dbReference type="ChEBI" id="CHEBI:29105"/>
    </cofactor>
    <text evidence="13 16">Binds 1 zinc ion.</text>
</comment>
<comment type="pathway">
    <text evidence="2 13">Cofactor biosynthesis; riboflavin biosynthesis; 5-amino-6-(D-ribitylamino)uracil from GTP: step 2/4.</text>
</comment>
<dbReference type="GO" id="GO:0008835">
    <property type="term" value="F:diaminohydroxyphosphoribosylaminopyrimidine deaminase activity"/>
    <property type="evidence" value="ECO:0007669"/>
    <property type="project" value="UniProtKB-EC"/>
</dbReference>
<keyword evidence="8 13" id="KW-0378">Hydrolase</keyword>
<dbReference type="InterPro" id="IPR002125">
    <property type="entry name" value="CMP_dCMP_dom"/>
</dbReference>
<evidence type="ECO:0000256" key="10">
    <source>
        <dbReference type="ARBA" id="ARBA00022857"/>
    </source>
</evidence>
<feature type="binding site" evidence="16">
    <location>
        <position position="70"/>
    </location>
    <ligand>
        <name>Zn(2+)</name>
        <dbReference type="ChEBI" id="CHEBI:29105"/>
        <note>catalytic</note>
    </ligand>
</feature>
<dbReference type="FunCoup" id="A0A6G9IDS2">
    <property type="interactions" value="483"/>
</dbReference>
<evidence type="ECO:0000259" key="17">
    <source>
        <dbReference type="PROSITE" id="PS51747"/>
    </source>
</evidence>